<dbReference type="Pfam" id="PF02645">
    <property type="entry name" value="DegV"/>
    <property type="match status" value="1"/>
</dbReference>
<comment type="caution">
    <text evidence="2">The sequence shown here is derived from an EMBL/GenBank/DDBJ whole genome shotgun (WGS) entry which is preliminary data.</text>
</comment>
<dbReference type="PANTHER" id="PTHR33434:SF2">
    <property type="entry name" value="FATTY ACID-BINDING PROTEIN TM_1468"/>
    <property type="match status" value="1"/>
</dbReference>
<accession>A0A9D1SGE7</accession>
<dbReference type="EMBL" id="DVMZ01000082">
    <property type="protein sequence ID" value="HIU59075.1"/>
    <property type="molecule type" value="Genomic_DNA"/>
</dbReference>
<dbReference type="GO" id="GO:0008289">
    <property type="term" value="F:lipid binding"/>
    <property type="evidence" value="ECO:0007669"/>
    <property type="project" value="UniProtKB-KW"/>
</dbReference>
<dbReference type="Proteomes" id="UP000824081">
    <property type="component" value="Unassembled WGS sequence"/>
</dbReference>
<reference evidence="2" key="1">
    <citation type="submission" date="2020-10" db="EMBL/GenBank/DDBJ databases">
        <authorList>
            <person name="Gilroy R."/>
        </authorList>
    </citation>
    <scope>NUCLEOTIDE SEQUENCE</scope>
    <source>
        <strain evidence="2">11687</strain>
    </source>
</reference>
<dbReference type="PANTHER" id="PTHR33434">
    <property type="entry name" value="DEGV DOMAIN-CONTAINING PROTEIN DR_1986-RELATED"/>
    <property type="match status" value="1"/>
</dbReference>
<dbReference type="NCBIfam" id="TIGR00762">
    <property type="entry name" value="DegV"/>
    <property type="match status" value="1"/>
</dbReference>
<sequence length="279" mass="30942">MIGITSDSTCDLNRFGEERSIGIMPLNVILDSKLYKDGVDIAPADIFAFVEKTKMLPKTSAPAIEDFSEFFSKQLEAADELIHFSISAKASVSHSCAVAAAKEFGGRVRVVDSKALSTGQGLLVLKAADFRDAGMSAAEIEEEINRLRDRVNTSFVPDRLDYLYKGGRCSRMEMYGANILKIHPLIDMQDGQLGVKKKYRGKMTMCIRSYIEDLHKEYTSYDKTRCFVTHSNADPELVTLAKDMVASLFDFREIDETVAGSVITGHCGRNTLGVLFIHD</sequence>
<dbReference type="SUPFAM" id="SSF82549">
    <property type="entry name" value="DAK1/DegV-like"/>
    <property type="match status" value="1"/>
</dbReference>
<gene>
    <name evidence="2" type="ORF">IAC57_03130</name>
</gene>
<dbReference type="Gene3D" id="3.30.1180.10">
    <property type="match status" value="1"/>
</dbReference>
<reference evidence="2" key="2">
    <citation type="journal article" date="2021" name="PeerJ">
        <title>Extensive microbial diversity within the chicken gut microbiome revealed by metagenomics and culture.</title>
        <authorList>
            <person name="Gilroy R."/>
            <person name="Ravi A."/>
            <person name="Getino M."/>
            <person name="Pursley I."/>
            <person name="Horton D.L."/>
            <person name="Alikhan N.F."/>
            <person name="Baker D."/>
            <person name="Gharbi K."/>
            <person name="Hall N."/>
            <person name="Watson M."/>
            <person name="Adriaenssens E.M."/>
            <person name="Foster-Nyarko E."/>
            <person name="Jarju S."/>
            <person name="Secka A."/>
            <person name="Antonio M."/>
            <person name="Oren A."/>
            <person name="Chaudhuri R.R."/>
            <person name="La Ragione R."/>
            <person name="Hildebrand F."/>
            <person name="Pallen M.J."/>
        </authorList>
    </citation>
    <scope>NUCLEOTIDE SEQUENCE</scope>
    <source>
        <strain evidence="2">11687</strain>
    </source>
</reference>
<dbReference type="AlphaFoldDB" id="A0A9D1SGE7"/>
<protein>
    <submittedName>
        <fullName evidence="2">DegV family protein</fullName>
    </submittedName>
</protein>
<name>A0A9D1SGE7_9FIRM</name>
<dbReference type="PROSITE" id="PS51482">
    <property type="entry name" value="DEGV"/>
    <property type="match status" value="1"/>
</dbReference>
<organism evidence="2 3">
    <name type="scientific">Candidatus Scatosoma pullistercoris</name>
    <dbReference type="NCBI Taxonomy" id="2840934"/>
    <lineage>
        <taxon>Bacteria</taxon>
        <taxon>Bacillati</taxon>
        <taxon>Bacillota</taxon>
        <taxon>Clostridia</taxon>
        <taxon>Candidatus Scatosoma</taxon>
    </lineage>
</organism>
<dbReference type="InterPro" id="IPR050270">
    <property type="entry name" value="DegV_domain_contain"/>
</dbReference>
<dbReference type="InterPro" id="IPR043168">
    <property type="entry name" value="DegV_C"/>
</dbReference>
<evidence type="ECO:0000256" key="1">
    <source>
        <dbReference type="ARBA" id="ARBA00023121"/>
    </source>
</evidence>
<proteinExistence type="predicted"/>
<evidence type="ECO:0000313" key="3">
    <source>
        <dbReference type="Proteomes" id="UP000824081"/>
    </source>
</evidence>
<evidence type="ECO:0000313" key="2">
    <source>
        <dbReference type="EMBL" id="HIU59075.1"/>
    </source>
</evidence>
<dbReference type="Gene3D" id="3.40.50.10170">
    <property type="match status" value="1"/>
</dbReference>
<dbReference type="InterPro" id="IPR003797">
    <property type="entry name" value="DegV"/>
</dbReference>
<keyword evidence="1" id="KW-0446">Lipid-binding</keyword>